<dbReference type="SUPFAM" id="SSF53098">
    <property type="entry name" value="Ribonuclease H-like"/>
    <property type="match status" value="1"/>
</dbReference>
<proteinExistence type="predicted"/>
<reference evidence="2" key="1">
    <citation type="submission" date="2022-11" db="EMBL/GenBank/DDBJ databases">
        <title>Genome Sequence of Cubamyces cubensis.</title>
        <authorList>
            <person name="Buettner E."/>
        </authorList>
    </citation>
    <scope>NUCLEOTIDE SEQUENCE</scope>
    <source>
        <strain evidence="2">MPL-01</strain>
    </source>
</reference>
<feature type="region of interest" description="Disordered" evidence="1">
    <location>
        <begin position="257"/>
        <end position="284"/>
    </location>
</feature>
<evidence type="ECO:0000313" key="3">
    <source>
        <dbReference type="Proteomes" id="UP001215151"/>
    </source>
</evidence>
<dbReference type="Proteomes" id="UP001215151">
    <property type="component" value="Unassembled WGS sequence"/>
</dbReference>
<evidence type="ECO:0000313" key="2">
    <source>
        <dbReference type="EMBL" id="KAJ8487667.1"/>
    </source>
</evidence>
<gene>
    <name evidence="2" type="ORF">ONZ51_g4028</name>
</gene>
<protein>
    <recommendedName>
        <fullName evidence="4">Integrase catalytic domain-containing protein</fullName>
    </recommendedName>
</protein>
<dbReference type="AlphaFoldDB" id="A0AAD7TX52"/>
<dbReference type="PANTHER" id="PTHR48475:SF1">
    <property type="entry name" value="RNASE H TYPE-1 DOMAIN-CONTAINING PROTEIN"/>
    <property type="match status" value="1"/>
</dbReference>
<keyword evidence="3" id="KW-1185">Reference proteome</keyword>
<dbReference type="PANTHER" id="PTHR48475">
    <property type="entry name" value="RIBONUCLEASE H"/>
    <property type="match status" value="1"/>
</dbReference>
<accession>A0AAD7TX52</accession>
<dbReference type="GO" id="GO:0003676">
    <property type="term" value="F:nucleic acid binding"/>
    <property type="evidence" value="ECO:0007669"/>
    <property type="project" value="InterPro"/>
</dbReference>
<dbReference type="InterPro" id="IPR036397">
    <property type="entry name" value="RNaseH_sf"/>
</dbReference>
<evidence type="ECO:0008006" key="4">
    <source>
        <dbReference type="Google" id="ProtNLM"/>
    </source>
</evidence>
<dbReference type="InterPro" id="IPR012337">
    <property type="entry name" value="RNaseH-like_sf"/>
</dbReference>
<feature type="compositionally biased region" description="Acidic residues" evidence="1">
    <location>
        <begin position="260"/>
        <end position="284"/>
    </location>
</feature>
<organism evidence="2 3">
    <name type="scientific">Trametes cubensis</name>
    <dbReference type="NCBI Taxonomy" id="1111947"/>
    <lineage>
        <taxon>Eukaryota</taxon>
        <taxon>Fungi</taxon>
        <taxon>Dikarya</taxon>
        <taxon>Basidiomycota</taxon>
        <taxon>Agaricomycotina</taxon>
        <taxon>Agaricomycetes</taxon>
        <taxon>Polyporales</taxon>
        <taxon>Polyporaceae</taxon>
        <taxon>Trametes</taxon>
    </lineage>
</organism>
<evidence type="ECO:0000256" key="1">
    <source>
        <dbReference type="SAM" id="MobiDB-lite"/>
    </source>
</evidence>
<dbReference type="Gene3D" id="3.30.420.10">
    <property type="entry name" value="Ribonuclease H-like superfamily/Ribonuclease H"/>
    <property type="match status" value="1"/>
</dbReference>
<dbReference type="EMBL" id="JAPEVG010000075">
    <property type="protein sequence ID" value="KAJ8487667.1"/>
    <property type="molecule type" value="Genomic_DNA"/>
</dbReference>
<comment type="caution">
    <text evidence="2">The sequence shown here is derived from an EMBL/GenBank/DDBJ whole genome shotgun (WGS) entry which is preliminary data.</text>
</comment>
<name>A0AAD7TX52_9APHY</name>
<sequence>MPQRNSHLVGKLYYNRGSYMWYGINHIRISGYNSQANGIIERPHFDIRQALFKAANGDQSKWPRFVHHILWADRITVRRRLGCSPYFAVTGCHPILPCDIAEATYLAPPPSERPTTTDLIASRARTLARRQEDLTRLQSTVYAARIKAARQLELDRAASMRDFNFVRGALVLARNTAIEKSLNRKMRPQYLGPYVVLARNRGGAYIIAELDGSVFDRPIAAFRLVPYLAHKQIDLAWLDDPDYLDISTARLREMEQAFDLGDDEDRDDEDVPEDTELDEGGNSL</sequence>